<evidence type="ECO:0000313" key="4">
    <source>
        <dbReference type="Proteomes" id="UP001162740"/>
    </source>
</evidence>
<protein>
    <submittedName>
        <fullName evidence="3">Uncharacterized protein</fullName>
    </submittedName>
</protein>
<keyword evidence="2" id="KW-0472">Membrane</keyword>
<evidence type="ECO:0000256" key="2">
    <source>
        <dbReference type="SAM" id="Phobius"/>
    </source>
</evidence>
<evidence type="ECO:0000313" key="3">
    <source>
        <dbReference type="EMBL" id="UZF44488.1"/>
    </source>
</evidence>
<sequence length="463" mass="50156">MDPADDVLRRWNPRGWRGLHRPAATGVRVVGVPGSGAGTLAAELRHLGGIDLADDGRSTSLTDDGRAVTLVVFDPSATIGRTELDLVRAVAAESIEVVCALTGIDRFPDWRAVRDADVEILQRHASWLPCVVVLPVSAAAARRARELRDDASEAVRQTLLTASGLVELRDVLAATVRSSHDPRRARAAVVAATRPMIAEEIERLSAEDEEGDLRAERSRLTAAAPPATSGPDLRRLQVTLLQEVAVRVRSASTAAVEVLETADADAVVTTIDAHVDDMCARLVEETARIAPGTPAPEPARTSRPPETARSMEDTLTVVFGASAGAGLGRLLVTPFGDLPGWMSLVVAIACAVPAAGWLMRIRRRIAYRDRMRRWIADELATVRAELDTWIRTRIHETELQSTALAVATRDRHATRVRERVAAIDAEITRRRGERRARIAACERDLAALGHIPEPRGVRVRPTG</sequence>
<accession>A0AA46WUG5</accession>
<keyword evidence="2" id="KW-1133">Transmembrane helix</keyword>
<dbReference type="EMBL" id="CP083974">
    <property type="protein sequence ID" value="UZF44488.1"/>
    <property type="molecule type" value="Genomic_DNA"/>
</dbReference>
<organism evidence="3 4">
    <name type="scientific">Rhodococcus rhodochrous</name>
    <dbReference type="NCBI Taxonomy" id="1829"/>
    <lineage>
        <taxon>Bacteria</taxon>
        <taxon>Bacillati</taxon>
        <taxon>Actinomycetota</taxon>
        <taxon>Actinomycetes</taxon>
        <taxon>Mycobacteriales</taxon>
        <taxon>Nocardiaceae</taxon>
        <taxon>Rhodococcus</taxon>
    </lineage>
</organism>
<keyword evidence="2" id="KW-0812">Transmembrane</keyword>
<proteinExistence type="predicted"/>
<dbReference type="RefSeq" id="WP_229583018.1">
    <property type="nucleotide sequence ID" value="NZ_CP083974.1"/>
</dbReference>
<feature type="transmembrane region" description="Helical" evidence="2">
    <location>
        <begin position="338"/>
        <end position="358"/>
    </location>
</feature>
<name>A0AA46WUG5_RHORH</name>
<reference evidence="3 4" key="1">
    <citation type="journal article" date="2021" name="Front. Microbiol.">
        <title>Bacterial Transformation of Aromatic Monomers in Softwood Black Liquor.</title>
        <authorList>
            <person name="Navas L.E."/>
            <person name="Dexter G."/>
            <person name="Liu J."/>
            <person name="Levy-Booth D."/>
            <person name="Cho M."/>
            <person name="Jang S.K."/>
            <person name="Mansfield S.D."/>
            <person name="Renneckar S."/>
            <person name="Mohn W.W."/>
            <person name="Eltis L.D."/>
        </authorList>
    </citation>
    <scope>NUCLEOTIDE SEQUENCE [LARGE SCALE GENOMIC DNA]</scope>
    <source>
        <strain evidence="3 4">GD02</strain>
    </source>
</reference>
<evidence type="ECO:0000256" key="1">
    <source>
        <dbReference type="SAM" id="MobiDB-lite"/>
    </source>
</evidence>
<gene>
    <name evidence="3" type="ORF">KUM34_021955</name>
</gene>
<feature type="region of interest" description="Disordered" evidence="1">
    <location>
        <begin position="290"/>
        <end position="309"/>
    </location>
</feature>
<dbReference type="Proteomes" id="UP001162740">
    <property type="component" value="Chromosome"/>
</dbReference>
<dbReference type="AlphaFoldDB" id="A0AA46WUG5"/>